<dbReference type="Pfam" id="PF00535">
    <property type="entry name" value="Glycos_transf_2"/>
    <property type="match status" value="1"/>
</dbReference>
<dbReference type="SUPFAM" id="SSF53448">
    <property type="entry name" value="Nucleotide-diphospho-sugar transferases"/>
    <property type="match status" value="1"/>
</dbReference>
<evidence type="ECO:0000259" key="1">
    <source>
        <dbReference type="Pfam" id="PF00535"/>
    </source>
</evidence>
<dbReference type="AlphaFoldDB" id="A0A0G0IKJ8"/>
<name>A0A0G0IKJ8_9BACT</name>
<protein>
    <recommendedName>
        <fullName evidence="1">Glycosyltransferase 2-like domain-containing protein</fullName>
    </recommendedName>
</protein>
<comment type="caution">
    <text evidence="2">The sequence shown here is derived from an EMBL/GenBank/DDBJ whole genome shotgun (WGS) entry which is preliminary data.</text>
</comment>
<sequence>MRKQGNTDLQTGLISVIFPIYGTFDQNRLLLAIQSAQNQREVDVEIIVSEHGDTPKLQSKLDSSVKYIFTKHLIKKGANNFNPGKIRNDGVNISHGEYVYTNDSDVIFMNPLFLWNCKRLLEKDEKLSLFRPRMRRLPIEDFETFLLRIHCILLRNAFSI</sequence>
<organism evidence="2 3">
    <name type="scientific">Berkelbacteria bacterium GW2011_GWA1_36_9</name>
    <dbReference type="NCBI Taxonomy" id="1618331"/>
    <lineage>
        <taxon>Bacteria</taxon>
        <taxon>Candidatus Berkelbacteria</taxon>
    </lineage>
</organism>
<gene>
    <name evidence="2" type="ORF">US31_C0030G0005</name>
</gene>
<evidence type="ECO:0000313" key="2">
    <source>
        <dbReference type="EMBL" id="KKQ16556.1"/>
    </source>
</evidence>
<reference evidence="2 3" key="1">
    <citation type="journal article" date="2015" name="Nature">
        <title>rRNA introns, odd ribosomes, and small enigmatic genomes across a large radiation of phyla.</title>
        <authorList>
            <person name="Brown C.T."/>
            <person name="Hug L.A."/>
            <person name="Thomas B.C."/>
            <person name="Sharon I."/>
            <person name="Castelle C.J."/>
            <person name="Singh A."/>
            <person name="Wilkins M.J."/>
            <person name="Williams K.H."/>
            <person name="Banfield J.F."/>
        </authorList>
    </citation>
    <scope>NUCLEOTIDE SEQUENCE [LARGE SCALE GENOMIC DNA]</scope>
</reference>
<proteinExistence type="predicted"/>
<dbReference type="CDD" id="cd00761">
    <property type="entry name" value="Glyco_tranf_GTA_type"/>
    <property type="match status" value="1"/>
</dbReference>
<accession>A0A0G0IKJ8</accession>
<evidence type="ECO:0000313" key="3">
    <source>
        <dbReference type="Proteomes" id="UP000034508"/>
    </source>
</evidence>
<dbReference type="EMBL" id="LBSM01000030">
    <property type="protein sequence ID" value="KKQ16556.1"/>
    <property type="molecule type" value="Genomic_DNA"/>
</dbReference>
<feature type="domain" description="Glycosyltransferase 2-like" evidence="1">
    <location>
        <begin position="15"/>
        <end position="111"/>
    </location>
</feature>
<dbReference type="Proteomes" id="UP000034508">
    <property type="component" value="Unassembled WGS sequence"/>
</dbReference>
<dbReference type="Gene3D" id="3.90.550.10">
    <property type="entry name" value="Spore Coat Polysaccharide Biosynthesis Protein SpsA, Chain A"/>
    <property type="match status" value="1"/>
</dbReference>
<dbReference type="InterPro" id="IPR029044">
    <property type="entry name" value="Nucleotide-diphossugar_trans"/>
</dbReference>
<dbReference type="InterPro" id="IPR001173">
    <property type="entry name" value="Glyco_trans_2-like"/>
</dbReference>